<evidence type="ECO:0000256" key="2">
    <source>
        <dbReference type="ARBA" id="ARBA00023027"/>
    </source>
</evidence>
<dbReference type="FunFam" id="3.40.910.10:FF:000010">
    <property type="entry name" value="Deoxyhypusine synthase"/>
    <property type="match status" value="1"/>
</dbReference>
<reference evidence="4" key="1">
    <citation type="submission" date="2019-11" db="EMBL/GenBank/DDBJ databases">
        <title>Leishmania tarentolae CDS.</title>
        <authorList>
            <person name="Goto Y."/>
            <person name="Yamagishi J."/>
        </authorList>
    </citation>
    <scope>NUCLEOTIDE SEQUENCE [LARGE SCALE GENOMIC DNA]</scope>
    <source>
        <strain evidence="4">Parrot Tar II</strain>
    </source>
</reference>
<organism evidence="4 5">
    <name type="scientific">Leishmania tarentolae</name>
    <name type="common">Sauroleishmania tarentolae</name>
    <dbReference type="NCBI Taxonomy" id="5689"/>
    <lineage>
        <taxon>Eukaryota</taxon>
        <taxon>Discoba</taxon>
        <taxon>Euglenozoa</taxon>
        <taxon>Kinetoplastea</taxon>
        <taxon>Metakinetoplastina</taxon>
        <taxon>Trypanosomatida</taxon>
        <taxon>Trypanosomatidae</taxon>
        <taxon>Leishmaniinae</taxon>
        <taxon>Leishmania</taxon>
        <taxon>lizard Leishmania</taxon>
    </lineage>
</organism>
<dbReference type="VEuPathDB" id="TriTrypDB:LtaPh_2002500"/>
<accession>A0A640KEQ8</accession>
<dbReference type="PANTHER" id="PTHR11703">
    <property type="entry name" value="DEOXYHYPUSINE SYNTHASE"/>
    <property type="match status" value="1"/>
</dbReference>
<comment type="similarity">
    <text evidence="1">Belongs to the deoxyhypusine synthase family.</text>
</comment>
<dbReference type="Gene3D" id="3.40.910.10">
    <property type="entry name" value="Deoxyhypusine synthase"/>
    <property type="match status" value="1"/>
</dbReference>
<dbReference type="Pfam" id="PF01916">
    <property type="entry name" value="DS"/>
    <property type="match status" value="1"/>
</dbReference>
<protein>
    <submittedName>
        <fullName evidence="4">Deoxyhypusine synthase, putative</fullName>
    </submittedName>
</protein>
<dbReference type="Proteomes" id="UP000419144">
    <property type="component" value="Unassembled WGS sequence"/>
</dbReference>
<feature type="compositionally biased region" description="Polar residues" evidence="3">
    <location>
        <begin position="42"/>
        <end position="52"/>
    </location>
</feature>
<dbReference type="AlphaFoldDB" id="A0A640KEQ8"/>
<dbReference type="EMBL" id="BLBS01000025">
    <property type="protein sequence ID" value="GET88083.1"/>
    <property type="molecule type" value="Genomic_DNA"/>
</dbReference>
<dbReference type="InterPro" id="IPR002773">
    <property type="entry name" value="Deoxyhypusine_synthase"/>
</dbReference>
<comment type="caution">
    <text evidence="4">The sequence shown here is derived from an EMBL/GenBank/DDBJ whole genome shotgun (WGS) entry which is preliminary data.</text>
</comment>
<dbReference type="InterPro" id="IPR036982">
    <property type="entry name" value="Deoxyhypusine_synthase_sf"/>
</dbReference>
<feature type="region of interest" description="Disordered" evidence="3">
    <location>
        <begin position="1"/>
        <end position="54"/>
    </location>
</feature>
<keyword evidence="2" id="KW-0520">NAD</keyword>
<sequence length="379" mass="40968">MLASDRAPKAAKKVSAASCRKSGSKNAGATLKNDVSARGTVSGASESQQQRSSEVHGVDFQSLVHLTQEETLRVVVSSLPTTGLQATQIGRARQLVQQILHHRSPEDRVFLAYTSNMISCGLRDTFTYLARERLVDCFISSAGGIEEDVIKCGGSTLLGQFSLDGRALRRRGINRIGNLLVPNDNYCWFEDFFTPVLESIREAQQASRWKTHTAPSEIINAMGAAVEKSNADTCTESLVYWCYRNGISVFSPAFTDGSMGDMIYFYNFSHKGLVVDPLEDVGRLRKLAAGEGGRNLAIVLGGGLPKHHLLSNVSMDAVVMVTTGLEADGCVSSGVLADDIACGLLREDTEIVRVQGDATVVFPLMLIAEEASMLERATV</sequence>
<name>A0A640KEQ8_LEITA</name>
<proteinExistence type="inferred from homology"/>
<evidence type="ECO:0000313" key="5">
    <source>
        <dbReference type="Proteomes" id="UP000419144"/>
    </source>
</evidence>
<dbReference type="OrthoDB" id="294378at2759"/>
<evidence type="ECO:0000313" key="4">
    <source>
        <dbReference type="EMBL" id="GET88083.1"/>
    </source>
</evidence>
<dbReference type="SUPFAM" id="SSF52467">
    <property type="entry name" value="DHS-like NAD/FAD-binding domain"/>
    <property type="match status" value="1"/>
</dbReference>
<evidence type="ECO:0000256" key="3">
    <source>
        <dbReference type="SAM" id="MobiDB-lite"/>
    </source>
</evidence>
<dbReference type="InterPro" id="IPR029035">
    <property type="entry name" value="DHS-like_NAD/FAD-binding_dom"/>
</dbReference>
<dbReference type="GO" id="GO:0034038">
    <property type="term" value="F:deoxyhypusine synthase activity"/>
    <property type="evidence" value="ECO:0007669"/>
    <property type="project" value="TreeGrafter"/>
</dbReference>
<dbReference type="GO" id="GO:0005737">
    <property type="term" value="C:cytoplasm"/>
    <property type="evidence" value="ECO:0007669"/>
    <property type="project" value="TreeGrafter"/>
</dbReference>
<evidence type="ECO:0000256" key="1">
    <source>
        <dbReference type="ARBA" id="ARBA00009892"/>
    </source>
</evidence>
<keyword evidence="5" id="KW-1185">Reference proteome</keyword>
<gene>
    <name evidence="4" type="ORF">LtaPh_2002500</name>
</gene>
<dbReference type="PANTHER" id="PTHR11703:SF0">
    <property type="entry name" value="DEOXYHYPUSINE SYNTHASE"/>
    <property type="match status" value="1"/>
</dbReference>